<dbReference type="SUPFAM" id="SSF55785">
    <property type="entry name" value="PYP-like sensor domain (PAS domain)"/>
    <property type="match status" value="2"/>
</dbReference>
<dbReference type="SMART" id="SM00387">
    <property type="entry name" value="HATPase_c"/>
    <property type="match status" value="1"/>
</dbReference>
<evidence type="ECO:0000256" key="6">
    <source>
        <dbReference type="ARBA" id="ARBA00023012"/>
    </source>
</evidence>
<reference evidence="10 11" key="1">
    <citation type="submission" date="2018-03" db="EMBL/GenBank/DDBJ databases">
        <title>Genome sequencing of Phreatobacter sp.</title>
        <authorList>
            <person name="Kim S.-J."/>
            <person name="Heo J."/>
            <person name="Kwon S.-W."/>
        </authorList>
    </citation>
    <scope>NUCLEOTIDE SEQUENCE [LARGE SCALE GENOMIC DNA]</scope>
    <source>
        <strain evidence="10 11">S-12</strain>
    </source>
</reference>
<dbReference type="SMART" id="SM00091">
    <property type="entry name" value="PAS"/>
    <property type="match status" value="3"/>
</dbReference>
<comment type="catalytic activity">
    <reaction evidence="1">
        <text>ATP + protein L-histidine = ADP + protein N-phospho-L-histidine.</text>
        <dbReference type="EC" id="2.7.13.3"/>
    </reaction>
</comment>
<evidence type="ECO:0000256" key="8">
    <source>
        <dbReference type="SAM" id="Phobius"/>
    </source>
</evidence>
<dbReference type="OrthoDB" id="9774458at2"/>
<dbReference type="GO" id="GO:0000155">
    <property type="term" value="F:phosphorelay sensor kinase activity"/>
    <property type="evidence" value="ECO:0007669"/>
    <property type="project" value="InterPro"/>
</dbReference>
<dbReference type="PANTHER" id="PTHR43711">
    <property type="entry name" value="TWO-COMPONENT HISTIDINE KINASE"/>
    <property type="match status" value="1"/>
</dbReference>
<proteinExistence type="predicted"/>
<dbReference type="InterPro" id="IPR005467">
    <property type="entry name" value="His_kinase_dom"/>
</dbReference>
<dbReference type="CDD" id="cd00075">
    <property type="entry name" value="HATPase"/>
    <property type="match status" value="1"/>
</dbReference>
<dbReference type="InterPro" id="IPR000014">
    <property type="entry name" value="PAS"/>
</dbReference>
<dbReference type="InterPro" id="IPR036097">
    <property type="entry name" value="HisK_dim/P_sf"/>
</dbReference>
<feature type="domain" description="Histidine kinase" evidence="9">
    <location>
        <begin position="618"/>
        <end position="835"/>
    </location>
</feature>
<feature type="transmembrane region" description="Helical" evidence="8">
    <location>
        <begin position="25"/>
        <end position="44"/>
    </location>
</feature>
<dbReference type="PROSITE" id="PS50109">
    <property type="entry name" value="HIS_KIN"/>
    <property type="match status" value="1"/>
</dbReference>
<dbReference type="InterPro" id="IPR035965">
    <property type="entry name" value="PAS-like_dom_sf"/>
</dbReference>
<name>A0A2S0NFJ5_9HYPH</name>
<dbReference type="InterPro" id="IPR036890">
    <property type="entry name" value="HATPase_C_sf"/>
</dbReference>
<evidence type="ECO:0000256" key="1">
    <source>
        <dbReference type="ARBA" id="ARBA00000085"/>
    </source>
</evidence>
<evidence type="ECO:0000256" key="5">
    <source>
        <dbReference type="ARBA" id="ARBA00022777"/>
    </source>
</evidence>
<keyword evidence="5 10" id="KW-0418">Kinase</keyword>
<dbReference type="SUPFAM" id="SSF55874">
    <property type="entry name" value="ATPase domain of HSP90 chaperone/DNA topoisomerase II/histidine kinase"/>
    <property type="match status" value="1"/>
</dbReference>
<feature type="transmembrane region" description="Helical" evidence="8">
    <location>
        <begin position="64"/>
        <end position="85"/>
    </location>
</feature>
<dbReference type="InterPro" id="IPR003594">
    <property type="entry name" value="HATPase_dom"/>
</dbReference>
<dbReference type="PANTHER" id="PTHR43711:SF26">
    <property type="entry name" value="SENSOR HISTIDINE KINASE RCSC"/>
    <property type="match status" value="1"/>
</dbReference>
<sequence>MPGLSRVDDASGGDNGPRPGPTWRALRLVPATAAALLASTALVAASEAGPTLSEVVGAIRAHEWAAFGLNVGVVVFGVVTAIALLRTRASAAAAGRQARREINELRLALDRNAELLTLDPHVVVVWGGDRDEPEIAGDVSLVTDLPAARRVLAFGSWLPADRAAELERAVDALRASGTPFRLDVVSQGGRPIEAEGRPIGGRAVLRLRLVGGVREELMQLRAGHDALVRETATIRSFLGALALPVWLRDAEGRITWVNTAYAAATDAADGVRAVAAGHELLDPADRNEAARCRSARVPFARRVAAVAAGQRRIFDIIETPAGAGSAGLAVDVTELETVRSELSVEMETHKRTLDQLATAVAIFDAGKRLVFNNEAFRQLWDLEPAFLHQGPTDGDILDRLRERRLLPEQSNYREWKKTLHGVYEAVDTEPRILEWPLPDGRFLRVVQNPDPAGGVTYVFEDLTQRLQLETQVQALGRVQRETIDNLDEAVAVFGSDGRLSLSNRAFAALWEFDAKVLDGRPKIDQIASLCMPYVRDGGIWSDIRAAVTALADERRQRSFRIERTDGSVLDTGTAPLPGGATLVTFRNVTNMVMVERALTERNEALESAAKLRNDFVHHVSYQLRTPLTTIIGFAQVLDDPSIGPLNDKQREYLGYIGASSASLLSIINDVLDLATIDAGVMELELGEVDIRTTIQAAVEAVRDRIAENQIRIETRIARDIGTFRADAQRVRQVLFNLLSNAIGFSDRGGLVVLDAAREGEEIVFKVRDQGAGIAPDMVGRMFERFETRSTGTRHRGAGLGLSIVQSFVQLHRGRIEVETAPGSGTQVKVTFPAHLEDFSKAAE</sequence>
<gene>
    <name evidence="10" type="ORF">C6569_18765</name>
</gene>
<dbReference type="KEGG" id="phr:C6569_18765"/>
<evidence type="ECO:0000256" key="2">
    <source>
        <dbReference type="ARBA" id="ARBA00012438"/>
    </source>
</evidence>
<evidence type="ECO:0000313" key="10">
    <source>
        <dbReference type="EMBL" id="AVO46932.1"/>
    </source>
</evidence>
<keyword evidence="6" id="KW-0902">Two-component regulatory system</keyword>
<dbReference type="InterPro" id="IPR003661">
    <property type="entry name" value="HisK_dim/P_dom"/>
</dbReference>
<dbReference type="Pfam" id="PF02518">
    <property type="entry name" value="HATPase_c"/>
    <property type="match status" value="1"/>
</dbReference>
<keyword evidence="8" id="KW-0812">Transmembrane</keyword>
<evidence type="ECO:0000256" key="7">
    <source>
        <dbReference type="SAM" id="MobiDB-lite"/>
    </source>
</evidence>
<dbReference type="Gene3D" id="3.30.450.20">
    <property type="entry name" value="PAS domain"/>
    <property type="match status" value="2"/>
</dbReference>
<dbReference type="PRINTS" id="PR00344">
    <property type="entry name" value="BCTRLSENSOR"/>
</dbReference>
<keyword evidence="4" id="KW-0808">Transferase</keyword>
<organism evidence="10 11">
    <name type="scientific">Phreatobacter cathodiphilus</name>
    <dbReference type="NCBI Taxonomy" id="1868589"/>
    <lineage>
        <taxon>Bacteria</taxon>
        <taxon>Pseudomonadati</taxon>
        <taxon>Pseudomonadota</taxon>
        <taxon>Alphaproteobacteria</taxon>
        <taxon>Hyphomicrobiales</taxon>
        <taxon>Phreatobacteraceae</taxon>
        <taxon>Phreatobacter</taxon>
    </lineage>
</organism>
<dbReference type="Proteomes" id="UP000237889">
    <property type="component" value="Chromosome"/>
</dbReference>
<dbReference type="AlphaFoldDB" id="A0A2S0NFJ5"/>
<evidence type="ECO:0000256" key="3">
    <source>
        <dbReference type="ARBA" id="ARBA00022553"/>
    </source>
</evidence>
<evidence type="ECO:0000259" key="9">
    <source>
        <dbReference type="PROSITE" id="PS50109"/>
    </source>
</evidence>
<dbReference type="Gene3D" id="1.10.287.130">
    <property type="match status" value="1"/>
</dbReference>
<keyword evidence="11" id="KW-1185">Reference proteome</keyword>
<protein>
    <recommendedName>
        <fullName evidence="2">histidine kinase</fullName>
        <ecNumber evidence="2">2.7.13.3</ecNumber>
    </recommendedName>
</protein>
<dbReference type="Pfam" id="PF12860">
    <property type="entry name" value="PAS_7"/>
    <property type="match status" value="2"/>
</dbReference>
<keyword evidence="8" id="KW-1133">Transmembrane helix</keyword>
<keyword evidence="3" id="KW-0597">Phosphoprotein</keyword>
<feature type="region of interest" description="Disordered" evidence="7">
    <location>
        <begin position="1"/>
        <end position="22"/>
    </location>
</feature>
<dbReference type="InterPro" id="IPR050736">
    <property type="entry name" value="Sensor_HK_Regulatory"/>
</dbReference>
<keyword evidence="8" id="KW-0472">Membrane</keyword>
<dbReference type="EMBL" id="CP027668">
    <property type="protein sequence ID" value="AVO46932.1"/>
    <property type="molecule type" value="Genomic_DNA"/>
</dbReference>
<dbReference type="Pfam" id="PF00512">
    <property type="entry name" value="HisKA"/>
    <property type="match status" value="1"/>
</dbReference>
<accession>A0A2S0NFJ5</accession>
<dbReference type="SUPFAM" id="SSF47384">
    <property type="entry name" value="Homodimeric domain of signal transducing histidine kinase"/>
    <property type="match status" value="1"/>
</dbReference>
<dbReference type="FunFam" id="3.30.565.10:FF:000006">
    <property type="entry name" value="Sensor histidine kinase WalK"/>
    <property type="match status" value="1"/>
</dbReference>
<dbReference type="Gene3D" id="3.30.565.10">
    <property type="entry name" value="Histidine kinase-like ATPase, C-terminal domain"/>
    <property type="match status" value="1"/>
</dbReference>
<dbReference type="CDD" id="cd00082">
    <property type="entry name" value="HisKA"/>
    <property type="match status" value="1"/>
</dbReference>
<dbReference type="EC" id="2.7.13.3" evidence="2"/>
<dbReference type="SMART" id="SM00388">
    <property type="entry name" value="HisKA"/>
    <property type="match status" value="1"/>
</dbReference>
<evidence type="ECO:0000256" key="4">
    <source>
        <dbReference type="ARBA" id="ARBA00022679"/>
    </source>
</evidence>
<evidence type="ECO:0000313" key="11">
    <source>
        <dbReference type="Proteomes" id="UP000237889"/>
    </source>
</evidence>
<dbReference type="InterPro" id="IPR004358">
    <property type="entry name" value="Sig_transdc_His_kin-like_C"/>
</dbReference>